<evidence type="ECO:0000313" key="3">
    <source>
        <dbReference type="Proteomes" id="UP001259803"/>
    </source>
</evidence>
<keyword evidence="1" id="KW-0812">Transmembrane</keyword>
<dbReference type="Pfam" id="PF08570">
    <property type="entry name" value="DUF1761"/>
    <property type="match status" value="1"/>
</dbReference>
<organism evidence="2 3">
    <name type="scientific">Croceicoccus esteveae</name>
    <dbReference type="NCBI Taxonomy" id="3075597"/>
    <lineage>
        <taxon>Bacteria</taxon>
        <taxon>Pseudomonadati</taxon>
        <taxon>Pseudomonadota</taxon>
        <taxon>Alphaproteobacteria</taxon>
        <taxon>Sphingomonadales</taxon>
        <taxon>Erythrobacteraceae</taxon>
        <taxon>Croceicoccus</taxon>
    </lineage>
</organism>
<gene>
    <name evidence="2" type="ORF">RM533_11685</name>
</gene>
<feature type="transmembrane region" description="Helical" evidence="1">
    <location>
        <begin position="6"/>
        <end position="24"/>
    </location>
</feature>
<dbReference type="RefSeq" id="WP_311341402.1">
    <property type="nucleotide sequence ID" value="NZ_JAVRHS010000011.1"/>
</dbReference>
<evidence type="ECO:0000256" key="1">
    <source>
        <dbReference type="SAM" id="Phobius"/>
    </source>
</evidence>
<protein>
    <submittedName>
        <fullName evidence="2">DUF1761 domain-containing protein</fullName>
    </submittedName>
</protein>
<comment type="caution">
    <text evidence="2">The sequence shown here is derived from an EMBL/GenBank/DDBJ whole genome shotgun (WGS) entry which is preliminary data.</text>
</comment>
<feature type="transmembrane region" description="Helical" evidence="1">
    <location>
        <begin position="44"/>
        <end position="66"/>
    </location>
</feature>
<keyword evidence="3" id="KW-1185">Reference proteome</keyword>
<feature type="transmembrane region" description="Helical" evidence="1">
    <location>
        <begin position="72"/>
        <end position="93"/>
    </location>
</feature>
<sequence>MDWPGVLFAALTVMIVAATWYRLFGRPVARYAGLAGAEIQRRPLVAVTGTFLLVLLSAAMLGHMFARIDPERWWLFPMMSGGIAVAFIIPALWTNYLHQRRPRAIAMVDAGFWLVAYLSMGLVFWSRS</sequence>
<feature type="transmembrane region" description="Helical" evidence="1">
    <location>
        <begin position="105"/>
        <end position="125"/>
    </location>
</feature>
<keyword evidence="1" id="KW-1133">Transmembrane helix</keyword>
<proteinExistence type="predicted"/>
<reference evidence="2 3" key="1">
    <citation type="submission" date="2023-09" db="EMBL/GenBank/DDBJ databases">
        <authorList>
            <person name="Rey-Velasco X."/>
        </authorList>
    </citation>
    <scope>NUCLEOTIDE SEQUENCE [LARGE SCALE GENOMIC DNA]</scope>
    <source>
        <strain evidence="2 3">F390</strain>
    </source>
</reference>
<dbReference type="EMBL" id="JAVRHS010000011">
    <property type="protein sequence ID" value="MDT0576834.1"/>
    <property type="molecule type" value="Genomic_DNA"/>
</dbReference>
<dbReference type="InterPro" id="IPR013879">
    <property type="entry name" value="DUF1761"/>
</dbReference>
<evidence type="ECO:0000313" key="2">
    <source>
        <dbReference type="EMBL" id="MDT0576834.1"/>
    </source>
</evidence>
<accession>A0ABU2ZJQ5</accession>
<keyword evidence="1" id="KW-0472">Membrane</keyword>
<name>A0ABU2ZJQ5_9SPHN</name>
<dbReference type="Proteomes" id="UP001259803">
    <property type="component" value="Unassembled WGS sequence"/>
</dbReference>